<dbReference type="AlphaFoldDB" id="A0A383CBV5"/>
<feature type="non-terminal residue" evidence="2">
    <location>
        <position position="99"/>
    </location>
</feature>
<dbReference type="InterPro" id="IPR011009">
    <property type="entry name" value="Kinase-like_dom_sf"/>
</dbReference>
<dbReference type="InterPro" id="IPR000719">
    <property type="entry name" value="Prot_kinase_dom"/>
</dbReference>
<evidence type="ECO:0000259" key="1">
    <source>
        <dbReference type="PROSITE" id="PS50011"/>
    </source>
</evidence>
<dbReference type="GO" id="GO:0005524">
    <property type="term" value="F:ATP binding"/>
    <property type="evidence" value="ECO:0007669"/>
    <property type="project" value="InterPro"/>
</dbReference>
<evidence type="ECO:0000313" key="2">
    <source>
        <dbReference type="EMBL" id="SVE29590.1"/>
    </source>
</evidence>
<dbReference type="GO" id="GO:0004672">
    <property type="term" value="F:protein kinase activity"/>
    <property type="evidence" value="ECO:0007669"/>
    <property type="project" value="InterPro"/>
</dbReference>
<dbReference type="SUPFAM" id="SSF56112">
    <property type="entry name" value="Protein kinase-like (PK-like)"/>
    <property type="match status" value="1"/>
</dbReference>
<dbReference type="PROSITE" id="PS50011">
    <property type="entry name" value="PROTEIN_KINASE_DOM"/>
    <property type="match status" value="1"/>
</dbReference>
<sequence>MAKRFGNYLLHECVAQGGITEIWMATDEYENVIAVRKLRGSGLRTSGPKLFKAGLKVHRKLSPHPNVIRFINHGKADGMLFMVLQYIHGTDLKALLARK</sequence>
<gene>
    <name evidence="2" type="ORF">METZ01_LOCUS482444</name>
</gene>
<accession>A0A383CBV5</accession>
<protein>
    <recommendedName>
        <fullName evidence="1">Protein kinase domain-containing protein</fullName>
    </recommendedName>
</protein>
<reference evidence="2" key="1">
    <citation type="submission" date="2018-05" db="EMBL/GenBank/DDBJ databases">
        <authorList>
            <person name="Lanie J.A."/>
            <person name="Ng W.-L."/>
            <person name="Kazmierczak K.M."/>
            <person name="Andrzejewski T.M."/>
            <person name="Davidsen T.M."/>
            <person name="Wayne K.J."/>
            <person name="Tettelin H."/>
            <person name="Glass J.I."/>
            <person name="Rusch D."/>
            <person name="Podicherti R."/>
            <person name="Tsui H.-C.T."/>
            <person name="Winkler M.E."/>
        </authorList>
    </citation>
    <scope>NUCLEOTIDE SEQUENCE</scope>
</reference>
<feature type="domain" description="Protein kinase" evidence="1">
    <location>
        <begin position="8"/>
        <end position="99"/>
    </location>
</feature>
<organism evidence="2">
    <name type="scientific">marine metagenome</name>
    <dbReference type="NCBI Taxonomy" id="408172"/>
    <lineage>
        <taxon>unclassified sequences</taxon>
        <taxon>metagenomes</taxon>
        <taxon>ecological metagenomes</taxon>
    </lineage>
</organism>
<proteinExistence type="predicted"/>
<name>A0A383CBV5_9ZZZZ</name>
<dbReference type="Gene3D" id="1.10.510.10">
    <property type="entry name" value="Transferase(Phosphotransferase) domain 1"/>
    <property type="match status" value="1"/>
</dbReference>
<dbReference type="EMBL" id="UINC01207489">
    <property type="protein sequence ID" value="SVE29590.1"/>
    <property type="molecule type" value="Genomic_DNA"/>
</dbReference>